<comment type="caution">
    <text evidence="1">The sequence shown here is derived from an EMBL/GenBank/DDBJ whole genome shotgun (WGS) entry which is preliminary data.</text>
</comment>
<evidence type="ECO:0000313" key="2">
    <source>
        <dbReference type="Proteomes" id="UP000746747"/>
    </source>
</evidence>
<organism evidence="1 2">
    <name type="scientific">Cercopithifilaria johnstoni</name>
    <dbReference type="NCBI Taxonomy" id="2874296"/>
    <lineage>
        <taxon>Eukaryota</taxon>
        <taxon>Metazoa</taxon>
        <taxon>Ecdysozoa</taxon>
        <taxon>Nematoda</taxon>
        <taxon>Chromadorea</taxon>
        <taxon>Rhabditida</taxon>
        <taxon>Spirurina</taxon>
        <taxon>Spiruromorpha</taxon>
        <taxon>Filarioidea</taxon>
        <taxon>Onchocercidae</taxon>
        <taxon>Cercopithifilaria</taxon>
    </lineage>
</organism>
<dbReference type="OrthoDB" id="5832665at2759"/>
<sequence>MICNETYKPTPFRNRLGRRTYSSIRCSRQTQRTQLETIDNRSLNEQHEQCLRQSYQTISEECDLTDQFSVNQNNERRDATSTGSCIFVRGSTQLRDSRRKTAEQWQTRKHSLVNDDNCVEEVRHGQKVKFSLAINNRSFLRKLNNTVENKKSLRISATKHLEYSRAHLLPSLFSSSTINSKSKSCNSESNFDFLYHSDSSYPINSYIKSKELHLKSAGLHEIDVNTCAENQISFNKEVS</sequence>
<proteinExistence type="predicted"/>
<dbReference type="AlphaFoldDB" id="A0A8J2Q9F0"/>
<dbReference type="EMBL" id="CAKAEH010001094">
    <property type="protein sequence ID" value="CAG9532874.1"/>
    <property type="molecule type" value="Genomic_DNA"/>
</dbReference>
<keyword evidence="2" id="KW-1185">Reference proteome</keyword>
<accession>A0A8J2Q9F0</accession>
<gene>
    <name evidence="1" type="ORF">CJOHNSTONI_LOCUS3149</name>
</gene>
<dbReference type="Proteomes" id="UP000746747">
    <property type="component" value="Unassembled WGS sequence"/>
</dbReference>
<protein>
    <submittedName>
        <fullName evidence="1">Uncharacterized protein</fullName>
    </submittedName>
</protein>
<name>A0A8J2Q9F0_9BILA</name>
<evidence type="ECO:0000313" key="1">
    <source>
        <dbReference type="EMBL" id="CAG9532874.1"/>
    </source>
</evidence>
<reference evidence="1" key="1">
    <citation type="submission" date="2021-09" db="EMBL/GenBank/DDBJ databases">
        <authorList>
            <consortium name="Pathogen Informatics"/>
        </authorList>
    </citation>
    <scope>NUCLEOTIDE SEQUENCE</scope>
</reference>